<evidence type="ECO:0000256" key="11">
    <source>
        <dbReference type="SAM" id="Phobius"/>
    </source>
</evidence>
<dbReference type="InterPro" id="IPR036019">
    <property type="entry name" value="MscL_channel"/>
</dbReference>
<reference evidence="12" key="1">
    <citation type="submission" date="2022-07" db="EMBL/GenBank/DDBJ databases">
        <title>Phylogenomic reconstructions and comparative analyses of Kickxellomycotina fungi.</title>
        <authorList>
            <person name="Reynolds N.K."/>
            <person name="Stajich J.E."/>
            <person name="Barry K."/>
            <person name="Grigoriev I.V."/>
            <person name="Crous P."/>
            <person name="Smith M.E."/>
        </authorList>
    </citation>
    <scope>NUCLEOTIDE SEQUENCE</scope>
    <source>
        <strain evidence="12">RSA 861</strain>
    </source>
</reference>
<evidence type="ECO:0000313" key="12">
    <source>
        <dbReference type="EMBL" id="KAJ1922113.1"/>
    </source>
</evidence>
<dbReference type="EMBL" id="JANBPT010000401">
    <property type="protein sequence ID" value="KAJ1922113.1"/>
    <property type="molecule type" value="Genomic_DNA"/>
</dbReference>
<protein>
    <recommendedName>
        <fullName evidence="14">Large-conductance mechanosensitive channel</fullName>
    </recommendedName>
</protein>
<accession>A0A9W8DTC4</accession>
<dbReference type="OrthoDB" id="10010920at2759"/>
<keyword evidence="3" id="KW-0813">Transport</keyword>
<keyword evidence="5 11" id="KW-0812">Transmembrane</keyword>
<evidence type="ECO:0000256" key="6">
    <source>
        <dbReference type="ARBA" id="ARBA00022989"/>
    </source>
</evidence>
<dbReference type="Pfam" id="PF01741">
    <property type="entry name" value="MscL"/>
    <property type="match status" value="1"/>
</dbReference>
<keyword evidence="13" id="KW-1185">Reference proteome</keyword>
<dbReference type="PANTHER" id="PTHR30266">
    <property type="entry name" value="MECHANOSENSITIVE CHANNEL MSCL"/>
    <property type="match status" value="1"/>
</dbReference>
<feature type="transmembrane region" description="Helical" evidence="11">
    <location>
        <begin position="155"/>
        <end position="176"/>
    </location>
</feature>
<evidence type="ECO:0000256" key="10">
    <source>
        <dbReference type="SAM" id="MobiDB-lite"/>
    </source>
</evidence>
<organism evidence="12 13">
    <name type="scientific">Tieghemiomyces parasiticus</name>
    <dbReference type="NCBI Taxonomy" id="78921"/>
    <lineage>
        <taxon>Eukaryota</taxon>
        <taxon>Fungi</taxon>
        <taxon>Fungi incertae sedis</taxon>
        <taxon>Zoopagomycota</taxon>
        <taxon>Kickxellomycotina</taxon>
        <taxon>Dimargaritomycetes</taxon>
        <taxon>Dimargaritales</taxon>
        <taxon>Dimargaritaceae</taxon>
        <taxon>Tieghemiomyces</taxon>
    </lineage>
</organism>
<dbReference type="GO" id="GO:0008381">
    <property type="term" value="F:mechanosensitive monoatomic ion channel activity"/>
    <property type="evidence" value="ECO:0007669"/>
    <property type="project" value="InterPro"/>
</dbReference>
<name>A0A9W8DTC4_9FUNG</name>
<keyword evidence="4" id="KW-1003">Cell membrane</keyword>
<proteinExistence type="inferred from homology"/>
<dbReference type="InterPro" id="IPR037673">
    <property type="entry name" value="MSC/AndL"/>
</dbReference>
<evidence type="ECO:0000256" key="5">
    <source>
        <dbReference type="ARBA" id="ARBA00022692"/>
    </source>
</evidence>
<evidence type="ECO:0000256" key="8">
    <source>
        <dbReference type="ARBA" id="ARBA00023136"/>
    </source>
</evidence>
<evidence type="ECO:0008006" key="14">
    <source>
        <dbReference type="Google" id="ProtNLM"/>
    </source>
</evidence>
<sequence length="253" mass="27432">MSSSQAAHESQPLTGSHRHGKLPEFLHVDVHGVRNRLAHSVGSLWDEFKEFIDKGNVVDLAIGIILGSAFSKVVSSFVEDILLPPLGLLIGSNFENRFAVLRYGNGNTLGDAEPATQFWPGRSDENDSSLPEYNTIEQAQSDGAITLNYGRFIQYSVNFLIVGAALYVMVRLVLMFRQQQKAEPKNLCPYCYQPVHIKAKRCPCCTSALTKDPSTASGSHYGAVDGEHSPVPSHGGPTYAEVAAEGTTAESGH</sequence>
<dbReference type="GO" id="GO:0005886">
    <property type="term" value="C:plasma membrane"/>
    <property type="evidence" value="ECO:0007669"/>
    <property type="project" value="UniProtKB-SubCell"/>
</dbReference>
<dbReference type="InterPro" id="IPR019823">
    <property type="entry name" value="Mechanosensitive_channel_CS"/>
</dbReference>
<dbReference type="HAMAP" id="MF_00115">
    <property type="entry name" value="MscL"/>
    <property type="match status" value="1"/>
</dbReference>
<evidence type="ECO:0000256" key="4">
    <source>
        <dbReference type="ARBA" id="ARBA00022475"/>
    </source>
</evidence>
<comment type="caution">
    <text evidence="12">The sequence shown here is derived from an EMBL/GenBank/DDBJ whole genome shotgun (WGS) entry which is preliminary data.</text>
</comment>
<comment type="subcellular location">
    <subcellularLocation>
        <location evidence="1">Cell membrane</location>
        <topology evidence="1">Multi-pass membrane protein</topology>
    </subcellularLocation>
</comment>
<feature type="region of interest" description="Disordered" evidence="10">
    <location>
        <begin position="216"/>
        <end position="253"/>
    </location>
</feature>
<comment type="similarity">
    <text evidence="2">Belongs to the MscL family.</text>
</comment>
<dbReference type="Gene3D" id="1.10.1200.120">
    <property type="entry name" value="Large-conductance mechanosensitive channel, MscL, domain 1"/>
    <property type="match status" value="1"/>
</dbReference>
<dbReference type="Proteomes" id="UP001150569">
    <property type="component" value="Unassembled WGS sequence"/>
</dbReference>
<evidence type="ECO:0000313" key="13">
    <source>
        <dbReference type="Proteomes" id="UP001150569"/>
    </source>
</evidence>
<evidence type="ECO:0000256" key="7">
    <source>
        <dbReference type="ARBA" id="ARBA00023065"/>
    </source>
</evidence>
<dbReference type="AlphaFoldDB" id="A0A9W8DTC4"/>
<keyword evidence="8 11" id="KW-0472">Membrane</keyword>
<evidence type="ECO:0000256" key="9">
    <source>
        <dbReference type="ARBA" id="ARBA00023303"/>
    </source>
</evidence>
<dbReference type="PROSITE" id="PS01327">
    <property type="entry name" value="MSCL"/>
    <property type="match status" value="1"/>
</dbReference>
<dbReference type="SUPFAM" id="SSF81330">
    <property type="entry name" value="Gated mechanosensitive channel"/>
    <property type="match status" value="1"/>
</dbReference>
<evidence type="ECO:0000256" key="1">
    <source>
        <dbReference type="ARBA" id="ARBA00004651"/>
    </source>
</evidence>
<keyword evidence="9" id="KW-0407">Ion channel</keyword>
<evidence type="ECO:0000256" key="3">
    <source>
        <dbReference type="ARBA" id="ARBA00022448"/>
    </source>
</evidence>
<evidence type="ECO:0000256" key="2">
    <source>
        <dbReference type="ARBA" id="ARBA00007254"/>
    </source>
</evidence>
<dbReference type="PANTHER" id="PTHR30266:SF2">
    <property type="entry name" value="LARGE-CONDUCTANCE MECHANOSENSITIVE CHANNEL"/>
    <property type="match status" value="1"/>
</dbReference>
<keyword evidence="7" id="KW-0406">Ion transport</keyword>
<keyword evidence="6 11" id="KW-1133">Transmembrane helix</keyword>
<dbReference type="InterPro" id="IPR001185">
    <property type="entry name" value="MS_channel"/>
</dbReference>
<gene>
    <name evidence="12" type="ORF">IWQ60_006595</name>
</gene>